<sequence length="97" mass="10200">MSSTIAMMLESDINALDLGVFSNHYGSNATLGQGTALSGPGNVPFALTAPSHHSSVSLIDDAITARRYERLPGLIVAPADSIKDSDDMIMRSPIPTE</sequence>
<gene>
    <name evidence="1" type="ORF">AC578_4229</name>
</gene>
<dbReference type="AlphaFoldDB" id="A0A139H378"/>
<accession>A0A139H378</accession>
<keyword evidence="2" id="KW-1185">Reference proteome</keyword>
<dbReference type="Proteomes" id="UP000070133">
    <property type="component" value="Unassembled WGS sequence"/>
</dbReference>
<reference evidence="1 2" key="1">
    <citation type="submission" date="2015-07" db="EMBL/GenBank/DDBJ databases">
        <title>Comparative genomics of the Sigatoka disease complex on banana suggests a link between parallel evolutionary changes in Pseudocercospora fijiensis and Pseudocercospora eumusae and increased virulence on the banana host.</title>
        <authorList>
            <person name="Chang T.-C."/>
            <person name="Salvucci A."/>
            <person name="Crous P.W."/>
            <person name="Stergiopoulos I."/>
        </authorList>
    </citation>
    <scope>NUCLEOTIDE SEQUENCE [LARGE SCALE GENOMIC DNA]</scope>
    <source>
        <strain evidence="1 2">CBS 114824</strain>
    </source>
</reference>
<dbReference type="EMBL" id="LFZN01000159">
    <property type="protein sequence ID" value="KXS96917.1"/>
    <property type="molecule type" value="Genomic_DNA"/>
</dbReference>
<organism evidence="1 2">
    <name type="scientific">Pseudocercospora eumusae</name>
    <dbReference type="NCBI Taxonomy" id="321146"/>
    <lineage>
        <taxon>Eukaryota</taxon>
        <taxon>Fungi</taxon>
        <taxon>Dikarya</taxon>
        <taxon>Ascomycota</taxon>
        <taxon>Pezizomycotina</taxon>
        <taxon>Dothideomycetes</taxon>
        <taxon>Dothideomycetidae</taxon>
        <taxon>Mycosphaerellales</taxon>
        <taxon>Mycosphaerellaceae</taxon>
        <taxon>Pseudocercospora</taxon>
    </lineage>
</organism>
<evidence type="ECO:0000313" key="2">
    <source>
        <dbReference type="Proteomes" id="UP000070133"/>
    </source>
</evidence>
<evidence type="ECO:0000313" key="1">
    <source>
        <dbReference type="EMBL" id="KXS96917.1"/>
    </source>
</evidence>
<comment type="caution">
    <text evidence="1">The sequence shown here is derived from an EMBL/GenBank/DDBJ whole genome shotgun (WGS) entry which is preliminary data.</text>
</comment>
<proteinExistence type="predicted"/>
<protein>
    <submittedName>
        <fullName evidence="1">Uncharacterized protein</fullName>
    </submittedName>
</protein>
<name>A0A139H378_9PEZI</name>